<accession>A0A1G4VMV4</accession>
<dbReference type="GO" id="GO:0016740">
    <property type="term" value="F:transferase activity"/>
    <property type="evidence" value="ECO:0007669"/>
    <property type="project" value="UniProtKB-KW"/>
</dbReference>
<feature type="domain" description="Glutamine amidotransferase" evidence="1">
    <location>
        <begin position="21"/>
        <end position="169"/>
    </location>
</feature>
<dbReference type="InterPro" id="IPR044992">
    <property type="entry name" value="ChyE-like"/>
</dbReference>
<evidence type="ECO:0000313" key="2">
    <source>
        <dbReference type="EMBL" id="SCX09146.1"/>
    </source>
</evidence>
<sequence>MNASDLVLVLQHQHDDSPGNLAQWLADQDWDYRVVDVETEEFPAAGRYRAIAVLGSKESAYDLDIDWIRAEHDFVGACMAAGTPVLGICFGAQLLALRLGGRVSPMGGSEIGWCEVSGPAPYGGTWFVWHGDHITAPPGSTVLAETPRCLHAYTHGAHVGVQFHPEVTAALVEDWMATPSRKAALVDAGGDADEIARRTEELASKATAAAWRLYESFFISARSERPRPVRGPGPRWQG</sequence>
<dbReference type="InterPro" id="IPR029062">
    <property type="entry name" value="Class_I_gatase-like"/>
</dbReference>
<keyword evidence="2" id="KW-0315">Glutamine amidotransferase</keyword>
<organism evidence="2 3">
    <name type="scientific">Mycolicibacterium fluoranthenivorans</name>
    <dbReference type="NCBI Taxonomy" id="258505"/>
    <lineage>
        <taxon>Bacteria</taxon>
        <taxon>Bacillati</taxon>
        <taxon>Actinomycetota</taxon>
        <taxon>Actinomycetes</taxon>
        <taxon>Mycobacteriales</taxon>
        <taxon>Mycobacteriaceae</taxon>
        <taxon>Mycolicibacterium</taxon>
    </lineage>
</organism>
<dbReference type="EMBL" id="FMUB01000002">
    <property type="protein sequence ID" value="SCX09146.1"/>
    <property type="molecule type" value="Genomic_DNA"/>
</dbReference>
<dbReference type="RefSeq" id="WP_090354836.1">
    <property type="nucleotide sequence ID" value="NZ_FMUB01000002.1"/>
</dbReference>
<dbReference type="STRING" id="1502745.SAMN02799620_01399"/>
<dbReference type="Gene3D" id="3.40.50.880">
    <property type="match status" value="1"/>
</dbReference>
<dbReference type="Proteomes" id="UP000199707">
    <property type="component" value="Unassembled WGS sequence"/>
</dbReference>
<evidence type="ECO:0000313" key="3">
    <source>
        <dbReference type="Proteomes" id="UP000199707"/>
    </source>
</evidence>
<dbReference type="AlphaFoldDB" id="A0A1G4VMV4"/>
<dbReference type="PANTHER" id="PTHR42695">
    <property type="entry name" value="GLUTAMINE AMIDOTRANSFERASE YLR126C-RELATED"/>
    <property type="match status" value="1"/>
</dbReference>
<dbReference type="Pfam" id="PF00117">
    <property type="entry name" value="GATase"/>
    <property type="match status" value="1"/>
</dbReference>
<dbReference type="GO" id="GO:0005829">
    <property type="term" value="C:cytosol"/>
    <property type="evidence" value="ECO:0007669"/>
    <property type="project" value="TreeGrafter"/>
</dbReference>
<dbReference type="InterPro" id="IPR017926">
    <property type="entry name" value="GATASE"/>
</dbReference>
<proteinExistence type="predicted"/>
<dbReference type="SUPFAM" id="SSF52317">
    <property type="entry name" value="Class I glutamine amidotransferase-like"/>
    <property type="match status" value="1"/>
</dbReference>
<gene>
    <name evidence="2" type="ORF">SAMN02799620_01399</name>
</gene>
<evidence type="ECO:0000259" key="1">
    <source>
        <dbReference type="Pfam" id="PF00117"/>
    </source>
</evidence>
<dbReference type="PROSITE" id="PS51273">
    <property type="entry name" value="GATASE_TYPE_1"/>
    <property type="match status" value="1"/>
</dbReference>
<dbReference type="PANTHER" id="PTHR42695:SF5">
    <property type="entry name" value="GLUTAMINE AMIDOTRANSFERASE YLR126C-RELATED"/>
    <property type="match status" value="1"/>
</dbReference>
<protein>
    <submittedName>
        <fullName evidence="2">GMP synthase-Glutamine amidotransferase</fullName>
    </submittedName>
</protein>
<keyword evidence="2" id="KW-0808">Transferase</keyword>
<reference evidence="3" key="1">
    <citation type="submission" date="2016-10" db="EMBL/GenBank/DDBJ databases">
        <authorList>
            <person name="Varghese N."/>
            <person name="Submissions S."/>
        </authorList>
    </citation>
    <scope>NUCLEOTIDE SEQUENCE [LARGE SCALE GENOMIC DNA]</scope>
    <source>
        <strain evidence="3">UNC267MFSha1.1M11</strain>
    </source>
</reference>
<name>A0A1G4VMV4_9MYCO</name>
<dbReference type="CDD" id="cd01741">
    <property type="entry name" value="GATase1_1"/>
    <property type="match status" value="1"/>
</dbReference>